<dbReference type="PIR" id="C96547">
    <property type="entry name" value="C96547"/>
</dbReference>
<keyword evidence="1" id="KW-0175">Coiled coil</keyword>
<proteinExistence type="predicted"/>
<reference key="1">
    <citation type="journal article" date="2000" name="Nature">
        <title>Sequence and analysis of chromosome 1 of the plant Arabidopsis thaliana.</title>
        <authorList>
            <person name="Theologis A."/>
            <person name="Ecker J.R."/>
            <person name="Palm C.J."/>
            <person name="Federspiel N.A."/>
            <person name="Kaul S."/>
            <person name="White O."/>
            <person name="Alonso J."/>
            <person name="Altafi H."/>
            <person name="Araujo R."/>
            <person name="Bowman C.L."/>
            <person name="Brooks S.Y."/>
            <person name="Buehler E."/>
            <person name="Chan A."/>
            <person name="Chao Q."/>
            <person name="Chen H."/>
            <person name="Cheuk R.F."/>
            <person name="Chin C.W."/>
            <person name="Chung M.K."/>
            <person name="Conn L."/>
            <person name="Conway A.B."/>
            <person name="Conway A.R."/>
            <person name="Creasy T.H."/>
            <person name="Dewar K."/>
            <person name="Dunn P."/>
            <person name="Etgu P."/>
            <person name="Feldblyum T.V."/>
            <person name="Feng J."/>
            <person name="Fong B."/>
            <person name="Fujii C.Y."/>
            <person name="Gill J.E."/>
            <person name="Goldsmith A.D."/>
            <person name="Haas B."/>
            <person name="Hansen N.F."/>
            <person name="Hughes B."/>
            <person name="Huizar L."/>
            <person name="Hunter J.L."/>
            <person name="Jenkins J."/>
            <person name="Johnson-Hopson C."/>
            <person name="Khan S."/>
            <person name="Khaykin E."/>
            <person name="Kim C.J."/>
            <person name="Koo H.L."/>
            <person name="Kremenetskaia I."/>
            <person name="Kurtz D.B."/>
            <person name="Kwan A."/>
            <person name="Lam B."/>
            <person name="Langin-Hooper S."/>
            <person name="Lee A."/>
            <person name="Lee J.M."/>
            <person name="Lenz C.A."/>
            <person name="Li J.H."/>
            <person name="Li Y."/>
            <person name="Lin X."/>
            <person name="Liu S.X."/>
            <person name="Liu Z.A."/>
            <person name="Luros J.S."/>
            <person name="Maiti R."/>
            <person name="Marziali A."/>
            <person name="Militscher J."/>
            <person name="Miranda M."/>
            <person name="Nguyen M."/>
            <person name="Nierman W.C."/>
            <person name="Osborne B.I."/>
            <person name="Pai G."/>
            <person name="Peterson J."/>
            <person name="Pham P.K."/>
            <person name="Rizzo M."/>
            <person name="Rooney T."/>
            <person name="Rowley D."/>
            <person name="Sakano H."/>
            <person name="Salzberg S.L."/>
            <person name="Schwartz J.R."/>
            <person name="Shinn P."/>
            <person name="Southwick A.M."/>
            <person name="Sun H."/>
            <person name="Tallon L.J."/>
            <person name="Tambunga G."/>
            <person name="Toriumi M.J."/>
            <person name="Town C.D."/>
            <person name="Utterback T."/>
            <person name="Van Aken S."/>
            <person name="Vaysberg M."/>
            <person name="Vysotskaia V.S."/>
            <person name="Walker M."/>
            <person name="Wu D."/>
            <person name="Yu G."/>
            <person name="Fraser C.M."/>
            <person name="Venter J.C."/>
            <person name="Davis R.W."/>
        </authorList>
    </citation>
    <scope>NUCLEOTIDE SEQUENCE [LARGE SCALE GENOMIC DNA]</scope>
    <source>
        <strain>cv. Columbia</strain>
    </source>
</reference>
<reference evidence="2" key="2">
    <citation type="submission" date="2001-01" db="EMBL/GenBank/DDBJ databases">
        <title>Arabidopsis thaliana chromosome 1 BAC F8A12 genomic sequence.</title>
        <authorList>
            <person name="Lin X."/>
            <person name="Kaul S."/>
            <person name="Town C.D."/>
            <person name="Benito M."/>
            <person name="Creasy T.H."/>
            <person name="Haas B.J."/>
            <person name="Wu D."/>
            <person name="Maiti R."/>
            <person name="Ronning C.M."/>
            <person name="Koo H."/>
            <person name="Fujii C.Y."/>
            <person name="Utterback T.R."/>
            <person name="Barnstead M.E."/>
            <person name="Bowman C.L."/>
            <person name="White O."/>
            <person name="Nierman W.C."/>
            <person name="Fraser C.M."/>
        </authorList>
    </citation>
    <scope>NUCLEOTIDE SEQUENCE</scope>
</reference>
<dbReference type="TAIR" id="AT1G51000"/>
<feature type="coiled-coil region" evidence="1">
    <location>
        <begin position="7"/>
        <end position="59"/>
    </location>
</feature>
<dbReference type="AlphaFoldDB" id="Q9C6I0"/>
<gene>
    <name evidence="2" type="primary">F8A12.22</name>
</gene>
<sequence>MANIVGNTSVSTRFKELIREMTQLNEEIQKIDVNDFRAIREARKKITGMTTKLDELLEMMKETVKEKKETPHPE</sequence>
<dbReference type="EMBL" id="AC079284">
    <property type="protein sequence ID" value="AAG50932.1"/>
    <property type="molecule type" value="Genomic_DNA"/>
</dbReference>
<accession>Q9C6I0</accession>
<dbReference type="PhylomeDB" id="Q9C6I0"/>
<name>Q9C6I0_ARATH</name>
<organism evidence="2">
    <name type="scientific">Arabidopsis thaliana</name>
    <name type="common">Mouse-ear cress</name>
    <dbReference type="NCBI Taxonomy" id="3702"/>
    <lineage>
        <taxon>Eukaryota</taxon>
        <taxon>Viridiplantae</taxon>
        <taxon>Streptophyta</taxon>
        <taxon>Embryophyta</taxon>
        <taxon>Tracheophyta</taxon>
        <taxon>Spermatophyta</taxon>
        <taxon>Magnoliopsida</taxon>
        <taxon>eudicotyledons</taxon>
        <taxon>Gunneridae</taxon>
        <taxon>Pentapetalae</taxon>
        <taxon>rosids</taxon>
        <taxon>malvids</taxon>
        <taxon>Brassicales</taxon>
        <taxon>Brassicaceae</taxon>
        <taxon>Camelineae</taxon>
        <taxon>Arabidopsis</taxon>
    </lineage>
</organism>
<evidence type="ECO:0000313" key="2">
    <source>
        <dbReference type="EMBL" id="AAG50932.1"/>
    </source>
</evidence>
<protein>
    <submittedName>
        <fullName evidence="2">Uncharacterized protein F8A12.22</fullName>
    </submittedName>
</protein>
<dbReference type="ExpressionAtlas" id="Q9C6I0">
    <property type="expression patterns" value="baseline and differential"/>
</dbReference>
<evidence type="ECO:0000256" key="1">
    <source>
        <dbReference type="SAM" id="Coils"/>
    </source>
</evidence>